<name>A0A0F8VTB4_9ZZZZ</name>
<dbReference type="SUPFAM" id="SSF47598">
    <property type="entry name" value="Ribbon-helix-helix"/>
    <property type="match status" value="1"/>
</dbReference>
<reference evidence="1" key="1">
    <citation type="journal article" date="2015" name="Nature">
        <title>Complex archaea that bridge the gap between prokaryotes and eukaryotes.</title>
        <authorList>
            <person name="Spang A."/>
            <person name="Saw J.H."/>
            <person name="Jorgensen S.L."/>
            <person name="Zaremba-Niedzwiedzka K."/>
            <person name="Martijn J."/>
            <person name="Lind A.E."/>
            <person name="van Eijk R."/>
            <person name="Schleper C."/>
            <person name="Guy L."/>
            <person name="Ettema T.J."/>
        </authorList>
    </citation>
    <scope>NUCLEOTIDE SEQUENCE</scope>
</reference>
<dbReference type="InterPro" id="IPR022789">
    <property type="entry name" value="ParD"/>
</dbReference>
<dbReference type="EMBL" id="LAZR01069512">
    <property type="protein sequence ID" value="KKK47572.1"/>
    <property type="molecule type" value="Genomic_DNA"/>
</dbReference>
<dbReference type="InterPro" id="IPR010985">
    <property type="entry name" value="Ribbon_hlx_hlx"/>
</dbReference>
<accession>A0A0F8VTB4</accession>
<organism evidence="1">
    <name type="scientific">marine sediment metagenome</name>
    <dbReference type="NCBI Taxonomy" id="412755"/>
    <lineage>
        <taxon>unclassified sequences</taxon>
        <taxon>metagenomes</taxon>
        <taxon>ecological metagenomes</taxon>
    </lineage>
</organism>
<dbReference type="Gene3D" id="1.10.1220.10">
    <property type="entry name" value="Met repressor-like"/>
    <property type="match status" value="1"/>
</dbReference>
<protein>
    <recommendedName>
        <fullName evidence="2">Ribbon-helix-helix protein CopG domain-containing protein</fullName>
    </recommendedName>
</protein>
<dbReference type="Pfam" id="PF03693">
    <property type="entry name" value="ParD_antitoxin"/>
    <property type="match status" value="1"/>
</dbReference>
<evidence type="ECO:0008006" key="2">
    <source>
        <dbReference type="Google" id="ProtNLM"/>
    </source>
</evidence>
<evidence type="ECO:0000313" key="1">
    <source>
        <dbReference type="EMBL" id="KKK47572.1"/>
    </source>
</evidence>
<gene>
    <name evidence="1" type="ORF">LCGC14_3153860</name>
</gene>
<sequence length="81" mass="9113">MVTTNIFLPNDMRSAVDAQAMARGYGTASEYVRDLIRRDLDRQALRALLDEGRKSAQDEPLSPQTFDTLRERAVRVADEAS</sequence>
<dbReference type="InterPro" id="IPR013321">
    <property type="entry name" value="Arc_rbn_hlx_hlx"/>
</dbReference>
<proteinExistence type="predicted"/>
<dbReference type="GO" id="GO:0006355">
    <property type="term" value="P:regulation of DNA-templated transcription"/>
    <property type="evidence" value="ECO:0007669"/>
    <property type="project" value="InterPro"/>
</dbReference>
<comment type="caution">
    <text evidence="1">The sequence shown here is derived from an EMBL/GenBank/DDBJ whole genome shotgun (WGS) entry which is preliminary data.</text>
</comment>
<dbReference type="CDD" id="cd22231">
    <property type="entry name" value="RHH_NikR_HicB-like"/>
    <property type="match status" value="1"/>
</dbReference>
<dbReference type="AlphaFoldDB" id="A0A0F8VTB4"/>